<evidence type="ECO:0000313" key="3">
    <source>
        <dbReference type="Proteomes" id="UP000887226"/>
    </source>
</evidence>
<dbReference type="GO" id="GO:0005777">
    <property type="term" value="C:peroxisome"/>
    <property type="evidence" value="ECO:0007669"/>
    <property type="project" value="TreeGrafter"/>
</dbReference>
<sequence>MASYKSPQLEFYYDISCPFAYIASTRIEALASRSSAKLIWRPVLLGAIYRATAAPQGAAGSASDVFNPTKKTISAASMRRTLRRYRIPYNAPPEHPRKTVDALRLLHYVSNTERPALSSALFRAYWVDRLDVTDREVLLSIAIRSGIHSANGLTKEVFENLDARNSLKVATADAIRRGTPGVPGFWIPDLIWRDSLGAERHGKLYWGQDRMHFVEASLKSWYGGGSLSKVPHLEQLMPRSIQSNKAPFKTKMEFWYDFSSPWAFLGWTQLERIKRMYENDIEIILKPFLLGALFKQIGAPMLPMMAVSNQKRSYMNQDLSDWVSFWNAVNEQQGYREKPINFQWPTVFPIRSPTLLRCAIVDQSCIPLLYHACWEANANVSDLSVLAGVLDNGGYQGLDLIQKASTPQIKDILRQNTQEALDLGICGVPSYRVFRRAPNGSFAEAGGTIWGQDETAIVEDLISGWEEESCTTIADIGDEHLSKYSMVSRL</sequence>
<dbReference type="PANTHER" id="PTHR42943:SF2">
    <property type="entry name" value="GLUTATHIONE S-TRANSFERASE KAPPA 1"/>
    <property type="match status" value="1"/>
</dbReference>
<dbReference type="GO" id="GO:0005739">
    <property type="term" value="C:mitochondrion"/>
    <property type="evidence" value="ECO:0007669"/>
    <property type="project" value="TreeGrafter"/>
</dbReference>
<dbReference type="EMBL" id="MU254523">
    <property type="protein sequence ID" value="KAG9240241.1"/>
    <property type="molecule type" value="Genomic_DNA"/>
</dbReference>
<evidence type="ECO:0000259" key="1">
    <source>
        <dbReference type="Pfam" id="PF01323"/>
    </source>
</evidence>
<comment type="caution">
    <text evidence="2">The sequence shown here is derived from an EMBL/GenBank/DDBJ whole genome shotgun (WGS) entry which is preliminary data.</text>
</comment>
<name>A0A9P8CCG7_9HELO</name>
<proteinExistence type="predicted"/>
<dbReference type="InterPro" id="IPR001853">
    <property type="entry name" value="DSBA-like_thioredoxin_dom"/>
</dbReference>
<reference evidence="2" key="1">
    <citation type="journal article" date="2021" name="IMA Fungus">
        <title>Genomic characterization of three marine fungi, including Emericellopsis atlantica sp. nov. with signatures of a generalist lifestyle and marine biomass degradation.</title>
        <authorList>
            <person name="Hagestad O.C."/>
            <person name="Hou L."/>
            <person name="Andersen J.H."/>
            <person name="Hansen E.H."/>
            <person name="Altermark B."/>
            <person name="Li C."/>
            <person name="Kuhnert E."/>
            <person name="Cox R.J."/>
            <person name="Crous P.W."/>
            <person name="Spatafora J.W."/>
            <person name="Lail K."/>
            <person name="Amirebrahimi M."/>
            <person name="Lipzen A."/>
            <person name="Pangilinan J."/>
            <person name="Andreopoulos W."/>
            <person name="Hayes R.D."/>
            <person name="Ng V."/>
            <person name="Grigoriev I.V."/>
            <person name="Jackson S.A."/>
            <person name="Sutton T.D.S."/>
            <person name="Dobson A.D.W."/>
            <person name="Rama T."/>
        </authorList>
    </citation>
    <scope>NUCLEOTIDE SEQUENCE</scope>
    <source>
        <strain evidence="2">TRa3180A</strain>
    </source>
</reference>
<dbReference type="GO" id="GO:0006749">
    <property type="term" value="P:glutathione metabolic process"/>
    <property type="evidence" value="ECO:0007669"/>
    <property type="project" value="TreeGrafter"/>
</dbReference>
<dbReference type="SUPFAM" id="SSF52833">
    <property type="entry name" value="Thioredoxin-like"/>
    <property type="match status" value="2"/>
</dbReference>
<dbReference type="OrthoDB" id="4664297at2759"/>
<keyword evidence="3" id="KW-1185">Reference proteome</keyword>
<feature type="domain" description="DSBA-like thioredoxin" evidence="1">
    <location>
        <begin position="253"/>
        <end position="460"/>
    </location>
</feature>
<dbReference type="PANTHER" id="PTHR42943">
    <property type="entry name" value="GLUTATHIONE S-TRANSFERASE KAPPA"/>
    <property type="match status" value="1"/>
</dbReference>
<dbReference type="GO" id="GO:0004364">
    <property type="term" value="F:glutathione transferase activity"/>
    <property type="evidence" value="ECO:0007669"/>
    <property type="project" value="TreeGrafter"/>
</dbReference>
<dbReference type="GO" id="GO:0004602">
    <property type="term" value="F:glutathione peroxidase activity"/>
    <property type="evidence" value="ECO:0007669"/>
    <property type="project" value="TreeGrafter"/>
</dbReference>
<dbReference type="InterPro" id="IPR051924">
    <property type="entry name" value="GST_Kappa/NadH"/>
</dbReference>
<dbReference type="InterPro" id="IPR036249">
    <property type="entry name" value="Thioredoxin-like_sf"/>
</dbReference>
<organism evidence="2 3">
    <name type="scientific">Calycina marina</name>
    <dbReference type="NCBI Taxonomy" id="1763456"/>
    <lineage>
        <taxon>Eukaryota</taxon>
        <taxon>Fungi</taxon>
        <taxon>Dikarya</taxon>
        <taxon>Ascomycota</taxon>
        <taxon>Pezizomycotina</taxon>
        <taxon>Leotiomycetes</taxon>
        <taxon>Helotiales</taxon>
        <taxon>Pezizellaceae</taxon>
        <taxon>Calycina</taxon>
    </lineage>
</organism>
<gene>
    <name evidence="2" type="ORF">BJ878DRAFT_527313</name>
</gene>
<accession>A0A9P8CCG7</accession>
<dbReference type="Gene3D" id="3.40.30.10">
    <property type="entry name" value="Glutaredoxin"/>
    <property type="match status" value="2"/>
</dbReference>
<dbReference type="AlphaFoldDB" id="A0A9P8CCG7"/>
<feature type="domain" description="DSBA-like thioredoxin" evidence="1">
    <location>
        <begin position="8"/>
        <end position="218"/>
    </location>
</feature>
<evidence type="ECO:0000313" key="2">
    <source>
        <dbReference type="EMBL" id="KAG9240241.1"/>
    </source>
</evidence>
<dbReference type="Pfam" id="PF01323">
    <property type="entry name" value="DSBA"/>
    <property type="match status" value="2"/>
</dbReference>
<dbReference type="Proteomes" id="UP000887226">
    <property type="component" value="Unassembled WGS sequence"/>
</dbReference>
<protein>
    <submittedName>
        <fullName evidence="2">DSBA-like thioredoxin domain-containing protein</fullName>
    </submittedName>
</protein>